<reference evidence="2 3" key="1">
    <citation type="submission" date="2016-03" db="EMBL/GenBank/DDBJ databases">
        <title>Trachymyrmex septentrionalis WGS genome.</title>
        <authorList>
            <person name="Nygaard S."/>
            <person name="Hu H."/>
            <person name="Boomsma J."/>
            <person name="Zhang G."/>
        </authorList>
    </citation>
    <scope>NUCLEOTIDE SEQUENCE [LARGE SCALE GENOMIC DNA]</scope>
    <source>
        <strain evidence="2">Tsep2-gDNA-1</strain>
        <tissue evidence="2">Whole body</tissue>
    </source>
</reference>
<evidence type="ECO:0000313" key="2">
    <source>
        <dbReference type="EMBL" id="KYN38379.1"/>
    </source>
</evidence>
<name>A0A195FED0_9HYME</name>
<evidence type="ECO:0000256" key="1">
    <source>
        <dbReference type="SAM" id="MobiDB-lite"/>
    </source>
</evidence>
<accession>A0A195FED0</accession>
<feature type="region of interest" description="Disordered" evidence="1">
    <location>
        <begin position="73"/>
        <end position="167"/>
    </location>
</feature>
<feature type="compositionally biased region" description="Polar residues" evidence="1">
    <location>
        <begin position="152"/>
        <end position="167"/>
    </location>
</feature>
<feature type="compositionally biased region" description="Basic and acidic residues" evidence="1">
    <location>
        <begin position="74"/>
        <end position="95"/>
    </location>
</feature>
<organism evidence="2 3">
    <name type="scientific">Trachymyrmex septentrionalis</name>
    <dbReference type="NCBI Taxonomy" id="34720"/>
    <lineage>
        <taxon>Eukaryota</taxon>
        <taxon>Metazoa</taxon>
        <taxon>Ecdysozoa</taxon>
        <taxon>Arthropoda</taxon>
        <taxon>Hexapoda</taxon>
        <taxon>Insecta</taxon>
        <taxon>Pterygota</taxon>
        <taxon>Neoptera</taxon>
        <taxon>Endopterygota</taxon>
        <taxon>Hymenoptera</taxon>
        <taxon>Apocrita</taxon>
        <taxon>Aculeata</taxon>
        <taxon>Formicoidea</taxon>
        <taxon>Formicidae</taxon>
        <taxon>Myrmicinae</taxon>
        <taxon>Trachymyrmex</taxon>
    </lineage>
</organism>
<gene>
    <name evidence="2" type="ORF">ALC56_07419</name>
</gene>
<keyword evidence="3" id="KW-1185">Reference proteome</keyword>
<dbReference type="EMBL" id="KQ981673">
    <property type="protein sequence ID" value="KYN38379.1"/>
    <property type="molecule type" value="Genomic_DNA"/>
</dbReference>
<dbReference type="AlphaFoldDB" id="A0A195FED0"/>
<dbReference type="Proteomes" id="UP000078541">
    <property type="component" value="Unassembled WGS sequence"/>
</dbReference>
<sequence>MSTPDDEVTLCRDECTFDRAALPLPLEVRLATSWSRSEPRAPSSLSPRLSLPSRFCISYRPLLSTVAVIMPSGKSEDDERDATRYNRRETTDTTRHSPQFPQAEKGTRGRGVHRCRARKGRTHGWRRQESGKGGGRGGEREREREGGWLADCQSSTDDATSRGSIPHASLTSQARTILSFSLTERCLGTIDDT</sequence>
<evidence type="ECO:0000313" key="3">
    <source>
        <dbReference type="Proteomes" id="UP000078541"/>
    </source>
</evidence>
<protein>
    <submittedName>
        <fullName evidence="2">Uncharacterized protein</fullName>
    </submittedName>
</protein>
<feature type="compositionally biased region" description="Basic residues" evidence="1">
    <location>
        <begin position="108"/>
        <end position="125"/>
    </location>
</feature>
<proteinExistence type="predicted"/>
<feature type="compositionally biased region" description="Basic and acidic residues" evidence="1">
    <location>
        <begin position="137"/>
        <end position="146"/>
    </location>
</feature>